<feature type="transmembrane region" description="Helical" evidence="7">
    <location>
        <begin position="55"/>
        <end position="74"/>
    </location>
</feature>
<comment type="caution">
    <text evidence="9">The sequence shown here is derived from an EMBL/GenBank/DDBJ whole genome shotgun (WGS) entry which is preliminary data.</text>
</comment>
<dbReference type="EMBL" id="JAPDFR010000001">
    <property type="protein sequence ID" value="KAK0392351.1"/>
    <property type="molecule type" value="Genomic_DNA"/>
</dbReference>
<evidence type="ECO:0000256" key="6">
    <source>
        <dbReference type="SAM" id="MobiDB-lite"/>
    </source>
</evidence>
<evidence type="ECO:0000256" key="7">
    <source>
        <dbReference type="SAM" id="Phobius"/>
    </source>
</evidence>
<feature type="region of interest" description="Disordered" evidence="6">
    <location>
        <begin position="352"/>
        <end position="380"/>
    </location>
</feature>
<comment type="similarity">
    <text evidence="5">Belongs to the SAT4 family.</text>
</comment>
<feature type="compositionally biased region" description="Polar residues" evidence="6">
    <location>
        <begin position="299"/>
        <end position="326"/>
    </location>
</feature>
<dbReference type="Proteomes" id="UP001175261">
    <property type="component" value="Unassembled WGS sequence"/>
</dbReference>
<keyword evidence="3 7" id="KW-1133">Transmembrane helix</keyword>
<feature type="transmembrane region" description="Helical" evidence="7">
    <location>
        <begin position="182"/>
        <end position="202"/>
    </location>
</feature>
<feature type="region of interest" description="Disordered" evidence="6">
    <location>
        <begin position="296"/>
        <end position="328"/>
    </location>
</feature>
<dbReference type="InterPro" id="IPR049326">
    <property type="entry name" value="Rhodopsin_dom_fungi"/>
</dbReference>
<evidence type="ECO:0000256" key="4">
    <source>
        <dbReference type="ARBA" id="ARBA00023136"/>
    </source>
</evidence>
<gene>
    <name evidence="9" type="ORF">NLU13_1846</name>
</gene>
<feature type="transmembrane region" description="Helical" evidence="7">
    <location>
        <begin position="252"/>
        <end position="275"/>
    </location>
</feature>
<feature type="transmembrane region" description="Helical" evidence="7">
    <location>
        <begin position="214"/>
        <end position="232"/>
    </location>
</feature>
<feature type="transmembrane region" description="Helical" evidence="7">
    <location>
        <begin position="94"/>
        <end position="112"/>
    </location>
</feature>
<evidence type="ECO:0000313" key="9">
    <source>
        <dbReference type="EMBL" id="KAK0392351.1"/>
    </source>
</evidence>
<evidence type="ECO:0000256" key="5">
    <source>
        <dbReference type="ARBA" id="ARBA00038359"/>
    </source>
</evidence>
<feature type="domain" description="Rhodopsin" evidence="8">
    <location>
        <begin position="39"/>
        <end position="275"/>
    </location>
</feature>
<accession>A0AA39GSJ5</accession>
<reference evidence="9" key="1">
    <citation type="submission" date="2022-10" db="EMBL/GenBank/DDBJ databases">
        <title>Determination and structural analysis of whole genome sequence of Sarocladium strictum F4-1.</title>
        <authorList>
            <person name="Hu L."/>
            <person name="Jiang Y."/>
        </authorList>
    </citation>
    <scope>NUCLEOTIDE SEQUENCE</scope>
    <source>
        <strain evidence="9">F4-1</strain>
    </source>
</reference>
<dbReference type="GO" id="GO:0016020">
    <property type="term" value="C:membrane"/>
    <property type="evidence" value="ECO:0007669"/>
    <property type="project" value="UniProtKB-SubCell"/>
</dbReference>
<feature type="transmembrane region" description="Helical" evidence="7">
    <location>
        <begin position="24"/>
        <end position="43"/>
    </location>
</feature>
<dbReference type="PANTHER" id="PTHR33048:SF42">
    <property type="entry name" value="INTEGRAL MEMBRANE PROTEIN"/>
    <property type="match status" value="1"/>
</dbReference>
<keyword evidence="10" id="KW-1185">Reference proteome</keyword>
<dbReference type="PANTHER" id="PTHR33048">
    <property type="entry name" value="PTH11-LIKE INTEGRAL MEMBRANE PROTEIN (AFU_ORTHOLOGUE AFUA_5G11245)"/>
    <property type="match status" value="1"/>
</dbReference>
<evidence type="ECO:0000256" key="3">
    <source>
        <dbReference type="ARBA" id="ARBA00022989"/>
    </source>
</evidence>
<evidence type="ECO:0000256" key="2">
    <source>
        <dbReference type="ARBA" id="ARBA00022692"/>
    </source>
</evidence>
<dbReference type="InterPro" id="IPR052337">
    <property type="entry name" value="SAT4-like"/>
</dbReference>
<name>A0AA39GSJ5_SARSR</name>
<evidence type="ECO:0000313" key="10">
    <source>
        <dbReference type="Proteomes" id="UP001175261"/>
    </source>
</evidence>
<organism evidence="9 10">
    <name type="scientific">Sarocladium strictum</name>
    <name type="common">Black bundle disease fungus</name>
    <name type="synonym">Acremonium strictum</name>
    <dbReference type="NCBI Taxonomy" id="5046"/>
    <lineage>
        <taxon>Eukaryota</taxon>
        <taxon>Fungi</taxon>
        <taxon>Dikarya</taxon>
        <taxon>Ascomycota</taxon>
        <taxon>Pezizomycotina</taxon>
        <taxon>Sordariomycetes</taxon>
        <taxon>Hypocreomycetidae</taxon>
        <taxon>Hypocreales</taxon>
        <taxon>Sarocladiaceae</taxon>
        <taxon>Sarocladium</taxon>
    </lineage>
</organism>
<evidence type="ECO:0000259" key="8">
    <source>
        <dbReference type="Pfam" id="PF20684"/>
    </source>
</evidence>
<comment type="subcellular location">
    <subcellularLocation>
        <location evidence="1">Membrane</location>
        <topology evidence="1">Multi-pass membrane protein</topology>
    </subcellularLocation>
</comment>
<keyword evidence="4 7" id="KW-0472">Membrane</keyword>
<keyword evidence="2 7" id="KW-0812">Transmembrane</keyword>
<feature type="transmembrane region" description="Helical" evidence="7">
    <location>
        <begin position="132"/>
        <end position="154"/>
    </location>
</feature>
<proteinExistence type="inferred from homology"/>
<evidence type="ECO:0000256" key="1">
    <source>
        <dbReference type="ARBA" id="ARBA00004141"/>
    </source>
</evidence>
<dbReference type="Pfam" id="PF20684">
    <property type="entry name" value="Fung_rhodopsin"/>
    <property type="match status" value="1"/>
</dbReference>
<protein>
    <recommendedName>
        <fullName evidence="8">Rhodopsin domain-containing protein</fullName>
    </recommendedName>
</protein>
<sequence>MAEHDGQYHKHKFSMEDLGPMVNGVVWFLAIAAGLVLALRFWCKISRGRGLWVDDYWLIASLGCLVLTACFNSASVAYGFGKHGWRINWAKGDWLLLNMNLAGTFSIIAAAWSKTSFAFTLLRIAETRWMRWVIWFFIISLNIALGGGVLITWIQCWPVEKTWRPSVDGSCWPKVYHVNYNIFAAIYSGVMDITLALMPWWIIWSANMTLKEKLGVMIAMSMGVFAGIISFLKIPSIFGIGKADIIDTVPLVIWGAAESSVTIIAASIPVLRLLLPSYTRHVNELDYKSGSRSKKLTDIESTTDSRALSSPTTAQSHPGSAGQNALATPYRGQDIPSIQEALETYPLQVRSPAGADGTYEMQGKDLPPLPLRLSKMQTSA</sequence>
<dbReference type="AlphaFoldDB" id="A0AA39GSJ5"/>